<name>A0ABW1CNM7_9ACTN</name>
<evidence type="ECO:0000313" key="1">
    <source>
        <dbReference type="EMBL" id="MFC5827147.1"/>
    </source>
</evidence>
<sequence>MIMGTATNRSVALMGEAGVGAGFGADANAADGMSARATAAMRAANADVIRMAVGGIVLAGTATPAHAEVWNCYSSVNTATNVAGALCASGFGSYRVAAKCNSAHYPYTRTIVGPWVTKSSGQKGPASTASGDPQGCHVVEAWTQFP</sequence>
<proteinExistence type="predicted"/>
<dbReference type="Proteomes" id="UP001596058">
    <property type="component" value="Unassembled WGS sequence"/>
</dbReference>
<dbReference type="EMBL" id="JBHSPA010000027">
    <property type="protein sequence ID" value="MFC5827147.1"/>
    <property type="molecule type" value="Genomic_DNA"/>
</dbReference>
<gene>
    <name evidence="1" type="ORF">ACFPZ3_25025</name>
</gene>
<comment type="caution">
    <text evidence="1">The sequence shown here is derived from an EMBL/GenBank/DDBJ whole genome shotgun (WGS) entry which is preliminary data.</text>
</comment>
<keyword evidence="2" id="KW-1185">Reference proteome</keyword>
<organism evidence="1 2">
    <name type="scientific">Nonomuraea insulae</name>
    <dbReference type="NCBI Taxonomy" id="1616787"/>
    <lineage>
        <taxon>Bacteria</taxon>
        <taxon>Bacillati</taxon>
        <taxon>Actinomycetota</taxon>
        <taxon>Actinomycetes</taxon>
        <taxon>Streptosporangiales</taxon>
        <taxon>Streptosporangiaceae</taxon>
        <taxon>Nonomuraea</taxon>
    </lineage>
</organism>
<dbReference type="RefSeq" id="WP_379516647.1">
    <property type="nucleotide sequence ID" value="NZ_JBHSPA010000027.1"/>
</dbReference>
<protein>
    <submittedName>
        <fullName evidence="1">Uncharacterized protein</fullName>
    </submittedName>
</protein>
<reference evidence="2" key="1">
    <citation type="journal article" date="2019" name="Int. J. Syst. Evol. Microbiol.">
        <title>The Global Catalogue of Microorganisms (GCM) 10K type strain sequencing project: providing services to taxonomists for standard genome sequencing and annotation.</title>
        <authorList>
            <consortium name="The Broad Institute Genomics Platform"/>
            <consortium name="The Broad Institute Genome Sequencing Center for Infectious Disease"/>
            <person name="Wu L."/>
            <person name="Ma J."/>
        </authorList>
    </citation>
    <scope>NUCLEOTIDE SEQUENCE [LARGE SCALE GENOMIC DNA]</scope>
    <source>
        <strain evidence="2">CCUG 53903</strain>
    </source>
</reference>
<accession>A0ABW1CNM7</accession>
<evidence type="ECO:0000313" key="2">
    <source>
        <dbReference type="Proteomes" id="UP001596058"/>
    </source>
</evidence>